<evidence type="ECO:0000256" key="1">
    <source>
        <dbReference type="SAM" id="Phobius"/>
    </source>
</evidence>
<dbReference type="RefSeq" id="XP_018296606.1">
    <property type="nucleotide sequence ID" value="XM_018441000.1"/>
</dbReference>
<dbReference type="VEuPathDB" id="FungiDB:PHYBLDRAFT_62670"/>
<reference evidence="3" key="1">
    <citation type="submission" date="2015-06" db="EMBL/GenBank/DDBJ databases">
        <title>Expansion of signal transduction pathways in fungi by whole-genome duplication.</title>
        <authorList>
            <consortium name="DOE Joint Genome Institute"/>
            <person name="Corrochano L.M."/>
            <person name="Kuo A."/>
            <person name="Marcet-Houben M."/>
            <person name="Polaino S."/>
            <person name="Salamov A."/>
            <person name="Villalobos J.M."/>
            <person name="Alvarez M.I."/>
            <person name="Avalos J."/>
            <person name="Benito E.P."/>
            <person name="Benoit I."/>
            <person name="Burger G."/>
            <person name="Camino L.P."/>
            <person name="Canovas D."/>
            <person name="Cerda-Olmedo E."/>
            <person name="Cheng J.-F."/>
            <person name="Dominguez A."/>
            <person name="Elias M."/>
            <person name="Eslava A.P."/>
            <person name="Glaser F."/>
            <person name="Grimwood J."/>
            <person name="Gutierrez G."/>
            <person name="Heitman J."/>
            <person name="Henrissat B."/>
            <person name="Iturriaga E.A."/>
            <person name="Lang B.F."/>
            <person name="Lavin J.L."/>
            <person name="Lee S."/>
            <person name="Li W."/>
            <person name="Lindquist E."/>
            <person name="Lopez-Garcia S."/>
            <person name="Luque E.M."/>
            <person name="Marcos A.T."/>
            <person name="Martin J."/>
            <person name="McCluskey K."/>
            <person name="Medina H.R."/>
            <person name="Miralles-Duran A."/>
            <person name="Miyazaki A."/>
            <person name="Munoz-Torres E."/>
            <person name="Oguiza J.A."/>
            <person name="Ohm R."/>
            <person name="Olmedo M."/>
            <person name="Orejas M."/>
            <person name="Ortiz-Castellanos L."/>
            <person name="Pisabarro A.G."/>
            <person name="Rodriguez-Romero J."/>
            <person name="Ruiz-Herrera J."/>
            <person name="Ruiz-Vazquez R."/>
            <person name="Sanz C."/>
            <person name="Schackwitz W."/>
            <person name="Schmutz J."/>
            <person name="Shahriari M."/>
            <person name="Shelest E."/>
            <person name="Silva-Franco F."/>
            <person name="Soanes D."/>
            <person name="Syed K."/>
            <person name="Tagua V.G."/>
            <person name="Talbot N.J."/>
            <person name="Thon M."/>
            <person name="De vries R.P."/>
            <person name="Wiebenga A."/>
            <person name="Yadav J.S."/>
            <person name="Braun E.L."/>
            <person name="Baker S."/>
            <person name="Garre V."/>
            <person name="Horwitz B."/>
            <person name="Torres-Martinez S."/>
            <person name="Idnurm A."/>
            <person name="Herrera-Estrella A."/>
            <person name="Gabaldon T."/>
            <person name="Grigoriev I.V."/>
        </authorList>
    </citation>
    <scope>NUCLEOTIDE SEQUENCE [LARGE SCALE GENOMIC DNA]</scope>
    <source>
        <strain evidence="3">NRRL 1555(-)</strain>
    </source>
</reference>
<evidence type="ECO:0000313" key="3">
    <source>
        <dbReference type="Proteomes" id="UP000077315"/>
    </source>
</evidence>
<dbReference type="GeneID" id="29001906"/>
<dbReference type="InParanoid" id="A0A167PUN5"/>
<dbReference type="Proteomes" id="UP000077315">
    <property type="component" value="Unassembled WGS sequence"/>
</dbReference>
<evidence type="ECO:0000313" key="2">
    <source>
        <dbReference type="EMBL" id="OAD78566.1"/>
    </source>
</evidence>
<accession>A0A167PUN5</accession>
<gene>
    <name evidence="2" type="ORF">PHYBLDRAFT_62670</name>
</gene>
<keyword evidence="1" id="KW-0812">Transmembrane</keyword>
<dbReference type="AlphaFoldDB" id="A0A167PUN5"/>
<proteinExistence type="predicted"/>
<keyword evidence="1" id="KW-1133">Transmembrane helix</keyword>
<keyword evidence="3" id="KW-1185">Reference proteome</keyword>
<organism evidence="2 3">
    <name type="scientific">Phycomyces blakesleeanus (strain ATCC 8743b / DSM 1359 / FGSC 10004 / NBRC 33097 / NRRL 1555)</name>
    <dbReference type="NCBI Taxonomy" id="763407"/>
    <lineage>
        <taxon>Eukaryota</taxon>
        <taxon>Fungi</taxon>
        <taxon>Fungi incertae sedis</taxon>
        <taxon>Mucoromycota</taxon>
        <taxon>Mucoromycotina</taxon>
        <taxon>Mucoromycetes</taxon>
        <taxon>Mucorales</taxon>
        <taxon>Phycomycetaceae</taxon>
        <taxon>Phycomyces</taxon>
    </lineage>
</organism>
<sequence length="127" mass="14297">MPEIVNSNCIVIVIAIVTAGCLFLFACLYQIFGKQLVDWFLSKLTKQLPSNFRSINISLPQCITGSTGHLTAEGILNESEHLYRSRNTKFKSLTAFQRSDKIRWKGGEVIVFVSSNDRNMYSACDLN</sequence>
<protein>
    <submittedName>
        <fullName evidence="2">Uncharacterized protein</fullName>
    </submittedName>
</protein>
<dbReference type="EMBL" id="KV440973">
    <property type="protein sequence ID" value="OAD78566.1"/>
    <property type="molecule type" value="Genomic_DNA"/>
</dbReference>
<name>A0A167PUN5_PHYB8</name>
<feature type="transmembrane region" description="Helical" evidence="1">
    <location>
        <begin position="12"/>
        <end position="32"/>
    </location>
</feature>
<keyword evidence="1" id="KW-0472">Membrane</keyword>